<dbReference type="Pfam" id="PF01420">
    <property type="entry name" value="Methylase_S"/>
    <property type="match status" value="2"/>
</dbReference>
<evidence type="ECO:0000259" key="4">
    <source>
        <dbReference type="Pfam" id="PF01420"/>
    </source>
</evidence>
<dbReference type="Gene3D" id="3.90.220.20">
    <property type="entry name" value="DNA methylase specificity domains"/>
    <property type="match status" value="2"/>
</dbReference>
<keyword evidence="2" id="KW-0680">Restriction system</keyword>
<gene>
    <name evidence="5" type="ORF">GCM10023230_12610</name>
</gene>
<dbReference type="InterPro" id="IPR052021">
    <property type="entry name" value="Type-I_RS_S_subunit"/>
</dbReference>
<accession>A0ABP8ZU43</accession>
<dbReference type="SUPFAM" id="SSF116734">
    <property type="entry name" value="DNA methylase specificity domain"/>
    <property type="match status" value="2"/>
</dbReference>
<evidence type="ECO:0000256" key="2">
    <source>
        <dbReference type="ARBA" id="ARBA00022747"/>
    </source>
</evidence>
<comment type="similarity">
    <text evidence="1">Belongs to the type-I restriction system S methylase family.</text>
</comment>
<feature type="domain" description="Type I restriction modification DNA specificity" evidence="4">
    <location>
        <begin position="80"/>
        <end position="174"/>
    </location>
</feature>
<dbReference type="Proteomes" id="UP001500141">
    <property type="component" value="Unassembled WGS sequence"/>
</dbReference>
<comment type="caution">
    <text evidence="5">The sequence shown here is derived from an EMBL/GenBank/DDBJ whole genome shotgun (WGS) entry which is preliminary data.</text>
</comment>
<evidence type="ECO:0000313" key="6">
    <source>
        <dbReference type="Proteomes" id="UP001500141"/>
    </source>
</evidence>
<evidence type="ECO:0000256" key="3">
    <source>
        <dbReference type="ARBA" id="ARBA00023125"/>
    </source>
</evidence>
<protein>
    <recommendedName>
        <fullName evidence="4">Type I restriction modification DNA specificity domain-containing protein</fullName>
    </recommendedName>
</protein>
<name>A0ABP8ZU43_9FLAO</name>
<evidence type="ECO:0000256" key="1">
    <source>
        <dbReference type="ARBA" id="ARBA00010923"/>
    </source>
</evidence>
<proteinExistence type="inferred from homology"/>
<dbReference type="InterPro" id="IPR000055">
    <property type="entry name" value="Restrct_endonuc_typeI_TRD"/>
</dbReference>
<keyword evidence="3" id="KW-0238">DNA-binding</keyword>
<sequence length="421" mass="48158">MKSSYKRLGDFIKEINIKNSDLKIKNLVGVSIEKTLIKSVANTIGTDMSTYKIIKKNQLACKLMSVGRDEKLPVDLYTDENPSIISAAYYVFEPVSSDILLPEYLKMWLFRKETDRYVGYVSGGDVRGGISWETFSEMPIKVPTIEKQQEIIKEYNIIQNRITLNNQLIAKLEETAQTIYKQWFVDFEFPISDTEALEVIEKQKGYKSSGGKMVWCEELDKEVPGGWNVGTLSELSQMIDGDRGSNYPNSNDFFENEYCLFLNASNVTKSGFNFSKCQFINKEKDELLRKGKLQINDIVLTSRGTVGNLAFFSDKIRYKNIRINSGMLIIRPKIEASYLFSMLNSFEFGKAIENYISGSAVPQLPIKDLSVIKILIPNKLVMNNFSKIGLSLFREIDIIKNQNQKLEELKELLLGRMVREN</sequence>
<feature type="domain" description="Type I restriction modification DNA specificity" evidence="4">
    <location>
        <begin position="224"/>
        <end position="407"/>
    </location>
</feature>
<reference evidence="6" key="1">
    <citation type="journal article" date="2019" name="Int. J. Syst. Evol. Microbiol.">
        <title>The Global Catalogue of Microorganisms (GCM) 10K type strain sequencing project: providing services to taxonomists for standard genome sequencing and annotation.</title>
        <authorList>
            <consortium name="The Broad Institute Genomics Platform"/>
            <consortium name="The Broad Institute Genome Sequencing Center for Infectious Disease"/>
            <person name="Wu L."/>
            <person name="Ma J."/>
        </authorList>
    </citation>
    <scope>NUCLEOTIDE SEQUENCE [LARGE SCALE GENOMIC DNA]</scope>
    <source>
        <strain evidence="6">JCM 18198</strain>
    </source>
</reference>
<dbReference type="RefSeq" id="WP_264542805.1">
    <property type="nucleotide sequence ID" value="NZ_BAABIP010000008.1"/>
</dbReference>
<dbReference type="PANTHER" id="PTHR30408">
    <property type="entry name" value="TYPE-1 RESTRICTION ENZYME ECOKI SPECIFICITY PROTEIN"/>
    <property type="match status" value="1"/>
</dbReference>
<organism evidence="5 6">
    <name type="scientific">Flavobacterium hankyongi</name>
    <dbReference type="NCBI Taxonomy" id="1176532"/>
    <lineage>
        <taxon>Bacteria</taxon>
        <taxon>Pseudomonadati</taxon>
        <taxon>Bacteroidota</taxon>
        <taxon>Flavobacteriia</taxon>
        <taxon>Flavobacteriales</taxon>
        <taxon>Flavobacteriaceae</taxon>
        <taxon>Flavobacterium</taxon>
    </lineage>
</organism>
<dbReference type="InterPro" id="IPR044946">
    <property type="entry name" value="Restrct_endonuc_typeI_TRD_sf"/>
</dbReference>
<evidence type="ECO:0000313" key="5">
    <source>
        <dbReference type="EMBL" id="GAA4764518.1"/>
    </source>
</evidence>
<keyword evidence="6" id="KW-1185">Reference proteome</keyword>
<dbReference type="PANTHER" id="PTHR30408:SF13">
    <property type="entry name" value="TYPE I RESTRICTION ENZYME HINDI SPECIFICITY SUBUNIT"/>
    <property type="match status" value="1"/>
</dbReference>
<dbReference type="EMBL" id="BAABIP010000008">
    <property type="protein sequence ID" value="GAA4764518.1"/>
    <property type="molecule type" value="Genomic_DNA"/>
</dbReference>